<dbReference type="EMBL" id="QWLV01000003">
    <property type="protein sequence ID" value="RHW17620.1"/>
    <property type="molecule type" value="Genomic_DNA"/>
</dbReference>
<protein>
    <submittedName>
        <fullName evidence="2">XRE family transcriptional regulator</fullName>
    </submittedName>
</protein>
<keyword evidence="3" id="KW-1185">Reference proteome</keyword>
<dbReference type="InterPro" id="IPR001387">
    <property type="entry name" value="Cro/C1-type_HTH"/>
</dbReference>
<dbReference type="InterPro" id="IPR010982">
    <property type="entry name" value="Lambda_DNA-bd_dom_sf"/>
</dbReference>
<accession>A0A396RMJ4</accession>
<dbReference type="InterPro" id="IPR036782">
    <property type="entry name" value="NE0471-like_N"/>
</dbReference>
<dbReference type="Pfam" id="PF10387">
    <property type="entry name" value="DUF2442"/>
    <property type="match status" value="1"/>
</dbReference>
<dbReference type="Gene3D" id="3.30.2020.10">
    <property type="entry name" value="NE0471-like N-terminal domain"/>
    <property type="match status" value="1"/>
</dbReference>
<proteinExistence type="predicted"/>
<evidence type="ECO:0000313" key="3">
    <source>
        <dbReference type="Proteomes" id="UP000266693"/>
    </source>
</evidence>
<dbReference type="AlphaFoldDB" id="A0A396RMJ4"/>
<gene>
    <name evidence="2" type="ORF">D1610_09205</name>
</gene>
<evidence type="ECO:0000313" key="2">
    <source>
        <dbReference type="EMBL" id="RHW17620.1"/>
    </source>
</evidence>
<dbReference type="SUPFAM" id="SSF47413">
    <property type="entry name" value="lambda repressor-like DNA-binding domains"/>
    <property type="match status" value="1"/>
</dbReference>
<dbReference type="Proteomes" id="UP000266693">
    <property type="component" value="Unassembled WGS sequence"/>
</dbReference>
<feature type="domain" description="HTH cro/C1-type" evidence="1">
    <location>
        <begin position="113"/>
        <end position="148"/>
    </location>
</feature>
<dbReference type="SUPFAM" id="SSF143880">
    <property type="entry name" value="NE0471 N-terminal domain-like"/>
    <property type="match status" value="1"/>
</dbReference>
<dbReference type="InterPro" id="IPR018841">
    <property type="entry name" value="DUF2442"/>
</dbReference>
<sequence length="165" mass="17794">MGSGQPAPAGGEVAGIQRRRRMTLGKIETIAISGPAMLTVVWDNQRRADVDLGPLIAARANLAPLADRFVFATAAISDDGWAVEWPVGIDFGSAQLRRWADEQIGETMPSAGLRTWMERHDLTLDTAAAALGLSRRTIAYYLSGEQVIPKTVMLATEGYDARRAA</sequence>
<dbReference type="PROSITE" id="PS50943">
    <property type="entry name" value="HTH_CROC1"/>
    <property type="match status" value="1"/>
</dbReference>
<dbReference type="Gene3D" id="1.10.260.40">
    <property type="entry name" value="lambda repressor-like DNA-binding domains"/>
    <property type="match status" value="1"/>
</dbReference>
<dbReference type="GO" id="GO:0003677">
    <property type="term" value="F:DNA binding"/>
    <property type="evidence" value="ECO:0007669"/>
    <property type="project" value="InterPro"/>
</dbReference>
<organism evidence="2 3">
    <name type="scientific">Sphingomonas gilva</name>
    <dbReference type="NCBI Taxonomy" id="2305907"/>
    <lineage>
        <taxon>Bacteria</taxon>
        <taxon>Pseudomonadati</taxon>
        <taxon>Pseudomonadota</taxon>
        <taxon>Alphaproteobacteria</taxon>
        <taxon>Sphingomonadales</taxon>
        <taxon>Sphingomonadaceae</taxon>
        <taxon>Sphingomonas</taxon>
    </lineage>
</organism>
<evidence type="ECO:0000259" key="1">
    <source>
        <dbReference type="PROSITE" id="PS50943"/>
    </source>
</evidence>
<reference evidence="2 3" key="1">
    <citation type="submission" date="2018-08" db="EMBL/GenBank/DDBJ databases">
        <title>The multiple taxonomic identification of Sphingomonas gilva.</title>
        <authorList>
            <person name="Zhu D."/>
            <person name="Zheng S."/>
        </authorList>
    </citation>
    <scope>NUCLEOTIDE SEQUENCE [LARGE SCALE GENOMIC DNA]</scope>
    <source>
        <strain evidence="2 3">ZDH117</strain>
    </source>
</reference>
<name>A0A396RMJ4_9SPHN</name>
<comment type="caution">
    <text evidence="2">The sequence shown here is derived from an EMBL/GenBank/DDBJ whole genome shotgun (WGS) entry which is preliminary data.</text>
</comment>
<dbReference type="OrthoDB" id="6935755at2"/>